<dbReference type="InterPro" id="IPR011098">
    <property type="entry name" value="G5_dom"/>
</dbReference>
<feature type="chain" id="PRO_5047465884" evidence="4">
    <location>
        <begin position="35"/>
        <end position="1715"/>
    </location>
</feature>
<dbReference type="EMBL" id="JACBYF010000009">
    <property type="protein sequence ID" value="NYS47633.1"/>
    <property type="molecule type" value="Genomic_DNA"/>
</dbReference>
<reference evidence="6 7" key="1">
    <citation type="submission" date="2020-07" db="EMBL/GenBank/DDBJ databases">
        <title>MOT database genomes.</title>
        <authorList>
            <person name="Joseph S."/>
            <person name="Aduse-Opoku J."/>
            <person name="Hashim A."/>
            <person name="Wade W."/>
            <person name="Curtis M."/>
        </authorList>
    </citation>
    <scope>NUCLEOTIDE SEQUENCE [LARGE SCALE GENOMIC DNA]</scope>
    <source>
        <strain evidence="6 7">CIP 106318</strain>
    </source>
</reference>
<dbReference type="Pfam" id="PF07580">
    <property type="entry name" value="Peptidase_M26_C"/>
    <property type="match status" value="1"/>
</dbReference>
<dbReference type="SMART" id="SM01208">
    <property type="entry name" value="G5"/>
    <property type="match status" value="4"/>
</dbReference>
<evidence type="ECO:0000256" key="2">
    <source>
        <dbReference type="SAM" id="MobiDB-lite"/>
    </source>
</evidence>
<accession>A0ABX2SZ70</accession>
<gene>
    <name evidence="6" type="ORF">HZY85_05400</name>
</gene>
<evidence type="ECO:0000259" key="5">
    <source>
        <dbReference type="PROSITE" id="PS51109"/>
    </source>
</evidence>
<sequence>MNNKKEKYSIRKLTIGCASCLIGLFIGLSTDSYAVEVTDSNSTITYDNGVIKQKNNNIDSAVSELDNFLNEYNSSHQSIIDKYGGGYIPTSDYSKEMIRLIKQGVPPKEATIQAKNKAKAERMDLLDMRVAYNNVYNSKTDIIRGVLQNSKDNVQRNVDIIKNNPVEFMVGLTYLERLYNFNVGNIKAKDLLANHIDYFNASKNNIDFIIDIGKQNANNLTLLNTTTLYNNVIKNYTNIQNIPSFIESVKPANLDVDTWFKETSKAIISEKASTVEPTYKYKLYDKLKDTHVQYILPLLNVSENSIYAISNPTTVTFGMVDTYGVEHVKSNIEDIANKQAQFIDFWLRNADSNVKSKLSGTKLVIDTMAKKETTPNQPVRDRWADRIGENSTLGIKEFLGPMNKWKLFTFVDGYADGESGMSLILTPALYDRGVTTYTHELTHIYDKSVFFDGYTRRDGLEVEFFARGLLEAYTNTKEPIFNLNTTFTDKTDEDFVNKTPERFKTPEDIQEYMKGVLDVTYFLNGLEANDILTRGDEAKLKWFKKHSQVVDTRERKNNGTSTYTHTVDNFSFLNNASNLTTINDLIDNDIVARRYNYKGFALDGTAGSNDYYVIPLFTPLYSAFNNPNGVSGDITSRLMAYELLGEYGYHEGFVPFLSNKLKTGDRITDTDVYNSILSKYNGDVKAFKKAMYEKRLNKEVKPVSIMFNNKEEHIRNKADIVTLLENAITEDLLVASSGEYNNNGTTLSRKLANESNVEKLKAALFLGYKKLTNDFRTSIFKEESEIIYVDATTVNGDGSENSPFNDFRKALEVVKPGGKIVLKESVTVAGTGDIVIDKNITIEGSGNTLNVRGHNIDIKEDVNMSNINLSMLRDGKYIPNIYTGNNNVNFDNVTTLVSEGQAAERPNLVIGNKDVSSAEKVANVTFTNSKSNTIFNSIELGGANPNNHTLNIDSNVDSYSGINVDNAESDYTINIASNKITTVNGNNLEKGNVNITASSLKDYSVESIKNVNLPKDIKANKIVNIKNLTLNGAVTSTTPVIVDSINGTGTLKLDLVRDVLTVNNVANTVNIELKPENGLIDDEIDTRVINTENVVNNVTIDRDGYSLRKTDAGYLLSRDKFNVDIEFYLDIDKNNAIDDEDEFRELLNLQYVDDNLSSYINKLNEHLNKQGKQVKESSVFDKETNDAGVVVKFKVIIEDKSPNSTEVIGETVVETTEDIESNIIEYVADPESSYGSERVITNAQNGLATIRTTYKTINGERTEEKIGEPVREVTKQPINKVIAKGTKSLEEKETIAYETEYRADNEKTYGDDTETGGVDGERTYITTYTLDTTSGNITTSKNAGKVTKQPENKIITKGTKPLIEEFDIDPEIKYVYLSDKPSTFKEELPGKKGLKRKTTNYILDTTTGNIEVVVGSFKIIKESTPTIIKLGINNDTSIDYSVKYEADYSREYGTPNIVIQEGKKGVINSNGEVVTKPENKIISVGAKSNSTITPIEFETIRKEVTYLKLGEVAEVTEGKDGYEKVTNSYVVDINTGEVTVSTNREIKNAIARVIEVGIGESKVPDYNLENEDKPEFNLEIKVPDYNLENEDKPEFNLETKVPDYNLENEDKPEFNLETKVPDYNLENEDKPEFNLETKVPDYNLENEDKPEFNLETKVPDYNLENEDKHTISAEEVSKTTSKKDKLPSTGLNSVAGIYGLVPLFGAYLLNRRKNQ</sequence>
<evidence type="ECO:0000313" key="7">
    <source>
        <dbReference type="Proteomes" id="UP000531840"/>
    </source>
</evidence>
<dbReference type="NCBIfam" id="TIGR01168">
    <property type="entry name" value="YSIRK_signal"/>
    <property type="match status" value="1"/>
</dbReference>
<name>A0ABX2SZ70_9BACL</name>
<keyword evidence="1 4" id="KW-0732">Signal</keyword>
<feature type="compositionally biased region" description="Basic and acidic residues" evidence="2">
    <location>
        <begin position="1665"/>
        <end position="1686"/>
    </location>
</feature>
<feature type="region of interest" description="Disordered" evidence="2">
    <location>
        <begin position="1664"/>
        <end position="1689"/>
    </location>
</feature>
<protein>
    <submittedName>
        <fullName evidence="6">G5 domain-containing protein</fullName>
    </submittedName>
</protein>
<dbReference type="Gene3D" id="2.20.230.10">
    <property type="entry name" value="Resuscitation-promoting factor rpfb"/>
    <property type="match status" value="2"/>
</dbReference>
<dbReference type="InterPro" id="IPR011505">
    <property type="entry name" value="Peptidase_M26_C_dom"/>
</dbReference>
<organism evidence="6 7">
    <name type="scientific">Gemelliphila palaticanis</name>
    <dbReference type="NCBI Taxonomy" id="81950"/>
    <lineage>
        <taxon>Bacteria</taxon>
        <taxon>Bacillati</taxon>
        <taxon>Bacillota</taxon>
        <taxon>Bacilli</taxon>
        <taxon>Bacillales</taxon>
        <taxon>Gemellaceae</taxon>
        <taxon>Gemelliphila</taxon>
    </lineage>
</organism>
<keyword evidence="3" id="KW-0812">Transmembrane</keyword>
<dbReference type="Proteomes" id="UP000531840">
    <property type="component" value="Unassembled WGS sequence"/>
</dbReference>
<keyword evidence="3" id="KW-1133">Transmembrane helix</keyword>
<evidence type="ECO:0000256" key="3">
    <source>
        <dbReference type="SAM" id="Phobius"/>
    </source>
</evidence>
<comment type="caution">
    <text evidence="6">The sequence shown here is derived from an EMBL/GenBank/DDBJ whole genome shotgun (WGS) entry which is preliminary data.</text>
</comment>
<dbReference type="Gene3D" id="2.20.230.30">
    <property type="match status" value="1"/>
</dbReference>
<evidence type="ECO:0000313" key="6">
    <source>
        <dbReference type="EMBL" id="NYS47633.1"/>
    </source>
</evidence>
<feature type="domain" description="G5" evidence="5">
    <location>
        <begin position="1481"/>
        <end position="1560"/>
    </location>
</feature>
<dbReference type="InterPro" id="IPR005877">
    <property type="entry name" value="YSIRK_signal_dom"/>
</dbReference>
<evidence type="ECO:0000256" key="1">
    <source>
        <dbReference type="ARBA" id="ARBA00022729"/>
    </source>
</evidence>
<feature type="signal peptide" evidence="4">
    <location>
        <begin position="1"/>
        <end position="34"/>
    </location>
</feature>
<dbReference type="Pfam" id="PF04650">
    <property type="entry name" value="YSIRK_signal"/>
    <property type="match status" value="1"/>
</dbReference>
<feature type="transmembrane region" description="Helical" evidence="3">
    <location>
        <begin position="1690"/>
        <end position="1709"/>
    </location>
</feature>
<dbReference type="Pfam" id="PF07501">
    <property type="entry name" value="G5"/>
    <property type="match status" value="1"/>
</dbReference>
<keyword evidence="7" id="KW-1185">Reference proteome</keyword>
<proteinExistence type="predicted"/>
<feature type="domain" description="G5" evidence="5">
    <location>
        <begin position="1204"/>
        <end position="1288"/>
    </location>
</feature>
<dbReference type="RefSeq" id="WP_179941420.1">
    <property type="nucleotide sequence ID" value="NZ_JACBYF010000009.1"/>
</dbReference>
<keyword evidence="3" id="KW-0472">Membrane</keyword>
<dbReference type="PROSITE" id="PS51109">
    <property type="entry name" value="G5"/>
    <property type="match status" value="2"/>
</dbReference>
<evidence type="ECO:0000256" key="4">
    <source>
        <dbReference type="SAM" id="SignalP"/>
    </source>
</evidence>